<dbReference type="eggNOG" id="KOG2013">
    <property type="taxonomic scope" value="Eukaryota"/>
</dbReference>
<dbReference type="SUPFAM" id="SSF69572">
    <property type="entry name" value="Activating enzymes of the ubiquitin-like proteins"/>
    <property type="match status" value="2"/>
</dbReference>
<dbReference type="GO" id="GO:0019948">
    <property type="term" value="F:SUMO activating enzyme activity"/>
    <property type="evidence" value="ECO:0000318"/>
    <property type="project" value="GO_Central"/>
</dbReference>
<dbReference type="InterPro" id="IPR035985">
    <property type="entry name" value="Ubiquitin-activating_enz"/>
</dbReference>
<feature type="domain" description="Ubiquitin-activating enzyme SCCH" evidence="14">
    <location>
        <begin position="377"/>
        <end position="417"/>
    </location>
</feature>
<feature type="binding site" evidence="10">
    <location>
        <begin position="65"/>
        <end position="68"/>
    </location>
    <ligand>
        <name>ATP</name>
        <dbReference type="ChEBI" id="CHEBI:30616"/>
    </ligand>
</feature>
<evidence type="ECO:0000256" key="6">
    <source>
        <dbReference type="ARBA" id="ARBA00022833"/>
    </source>
</evidence>
<dbReference type="UniPathway" id="UPA00886"/>
<keyword evidence="6 8" id="KW-0862">Zinc</keyword>
<evidence type="ECO:0000256" key="10">
    <source>
        <dbReference type="PIRSR" id="PIRSR039133-2"/>
    </source>
</evidence>
<evidence type="ECO:0000259" key="15">
    <source>
        <dbReference type="Pfam" id="PF14732"/>
    </source>
</evidence>
<dbReference type="GO" id="GO:0016925">
    <property type="term" value="P:protein sumoylation"/>
    <property type="evidence" value="ECO:0000318"/>
    <property type="project" value="GO_Central"/>
</dbReference>
<evidence type="ECO:0000256" key="3">
    <source>
        <dbReference type="ARBA" id="ARBA00022723"/>
    </source>
</evidence>
<dbReference type="EMBL" id="CH991560">
    <property type="protein sequence ID" value="EDQ87356.1"/>
    <property type="molecule type" value="Genomic_DNA"/>
</dbReference>
<feature type="active site" description="Glycyl thioester intermediate" evidence="9">
    <location>
        <position position="220"/>
    </location>
</feature>
<feature type="compositionally biased region" description="Basic and acidic residues" evidence="12">
    <location>
        <begin position="283"/>
        <end position="296"/>
    </location>
</feature>
<dbReference type="Pfam" id="PF10585">
    <property type="entry name" value="UBA_E1_SCCH"/>
    <property type="match status" value="1"/>
</dbReference>
<dbReference type="GeneID" id="5893216"/>
<dbReference type="InterPro" id="IPR045886">
    <property type="entry name" value="ThiF/MoeB/HesA"/>
</dbReference>
<feature type="region of interest" description="Disordered" evidence="12">
    <location>
        <begin position="327"/>
        <end position="348"/>
    </location>
</feature>
<feature type="domain" description="Ubiquitin/SUMO-activating enzyme ubiquitin-like" evidence="15">
    <location>
        <begin position="492"/>
        <end position="585"/>
    </location>
</feature>
<organism evidence="16 17">
    <name type="scientific">Monosiga brevicollis</name>
    <name type="common">Choanoflagellate</name>
    <dbReference type="NCBI Taxonomy" id="81824"/>
    <lineage>
        <taxon>Eukaryota</taxon>
        <taxon>Choanoflagellata</taxon>
        <taxon>Craspedida</taxon>
        <taxon>Salpingoecidae</taxon>
        <taxon>Monosiga</taxon>
    </lineage>
</organism>
<name>A9V5E2_MONBE</name>
<dbReference type="Gene3D" id="3.10.290.20">
    <property type="entry name" value="Ubiquitin-like 2 activating enzyme e1b. Chain: B, domain 3"/>
    <property type="match status" value="1"/>
</dbReference>
<dbReference type="KEGG" id="mbr:MONBRDRAFT_33435"/>
<dbReference type="InterPro" id="IPR019572">
    <property type="entry name" value="UBA_E1_SCCH"/>
</dbReference>
<dbReference type="AlphaFoldDB" id="A9V5E2"/>
<proteinExistence type="inferred from homology"/>
<dbReference type="Gene3D" id="1.10.10.520">
    <property type="entry name" value="Ubiquitin activating enzymes (Uba3). Chain: B, domain 2"/>
    <property type="match status" value="1"/>
</dbReference>
<keyword evidence="4 8" id="KW-0547">Nucleotide-binding</keyword>
<feature type="binding site" evidence="11">
    <location>
        <position position="208"/>
    </location>
    <ligand>
        <name>Zn(2+)</name>
        <dbReference type="ChEBI" id="CHEBI:29105"/>
    </ligand>
</feature>
<accession>A9V5E2</accession>
<dbReference type="InterPro" id="IPR028077">
    <property type="entry name" value="UAE_UbL_dom"/>
</dbReference>
<dbReference type="STRING" id="81824.A9V5E2"/>
<keyword evidence="17" id="KW-1185">Reference proteome</keyword>
<sequence>MDTTGQTRAACLVQVLGADLYTKVQECKLLVVGAGGIGCELLKNLALAGFQHIEVIDLDTIEVTNLNRQFLFQKQHVGQSKAKVQAFAPSCAMWDVAACQSAPSFSLRAASIDFFRVHEHQVASEAVRRFNPALKIVAHHANIFDADFNLAYFERFDLVLNALDNLKARRHVNRMCLAANRPLIESGSAGYLGQVSVHLKGVSECYECQEKPKPKSYPACTIRNTPSAMIHCIVWAKFLFTHLFGVVDDENDVAPNPDDPELEQSAQTSSDSEPSAPATTDNAEARQSTRDWAEQHHHDPNLLVRKLFQRDIGMLLKMDNLWKNRTPPVPVDFDQPLDDTRDNSSGKLPDQRVWSLQQCVDKFTQSGAALRDRLHAAGADGLVWDKDDDEAMDFVCAAANLRARVFHLAPESRFDVKSKAGNIIPAIPTTNAMVAGLIIAEAYKVLQGRLEACRTVYVSRQIASRNKLLTPLKLEPPNPNCLVCRDKPMLILRTNLQQLTLRTLAEDVLKQELCLAVPEMTLSDGRMILAAPDEDDDEDDRRILETKLYPRTLASFNIGDGSECKVTDDLQGMILTLTFRQTEELAEDQPFVLERHGAVTAEPPAPSEAQPSTSDAVLIADDDETTPGSGEGATSKRLCAADEDDAVDCKRSKAE</sequence>
<keyword evidence="3 8" id="KW-0479">Metal-binding</keyword>
<dbReference type="InParanoid" id="A9V5E2"/>
<evidence type="ECO:0000256" key="4">
    <source>
        <dbReference type="ARBA" id="ARBA00022741"/>
    </source>
</evidence>
<feature type="region of interest" description="Disordered" evidence="12">
    <location>
        <begin position="251"/>
        <end position="296"/>
    </location>
</feature>
<feature type="binding site" evidence="10">
    <location>
        <begin position="33"/>
        <end position="38"/>
    </location>
    <ligand>
        <name>ATP</name>
        <dbReference type="ChEBI" id="CHEBI:30616"/>
    </ligand>
</feature>
<dbReference type="Proteomes" id="UP000001357">
    <property type="component" value="Unassembled WGS sequence"/>
</dbReference>
<reference evidence="16 17" key="1">
    <citation type="journal article" date="2008" name="Nature">
        <title>The genome of the choanoflagellate Monosiga brevicollis and the origin of metazoans.</title>
        <authorList>
            <consortium name="JGI Sequencing"/>
            <person name="King N."/>
            <person name="Westbrook M.J."/>
            <person name="Young S.L."/>
            <person name="Kuo A."/>
            <person name="Abedin M."/>
            <person name="Chapman J."/>
            <person name="Fairclough S."/>
            <person name="Hellsten U."/>
            <person name="Isogai Y."/>
            <person name="Letunic I."/>
            <person name="Marr M."/>
            <person name="Pincus D."/>
            <person name="Putnam N."/>
            <person name="Rokas A."/>
            <person name="Wright K.J."/>
            <person name="Zuzow R."/>
            <person name="Dirks W."/>
            <person name="Good M."/>
            <person name="Goodstein D."/>
            <person name="Lemons D."/>
            <person name="Li W."/>
            <person name="Lyons J.B."/>
            <person name="Morris A."/>
            <person name="Nichols S."/>
            <person name="Richter D.J."/>
            <person name="Salamov A."/>
            <person name="Bork P."/>
            <person name="Lim W.A."/>
            <person name="Manning G."/>
            <person name="Miller W.T."/>
            <person name="McGinnis W."/>
            <person name="Shapiro H."/>
            <person name="Tjian R."/>
            <person name="Grigoriev I.V."/>
            <person name="Rokhsar D."/>
        </authorList>
    </citation>
    <scope>NUCLEOTIDE SEQUENCE [LARGE SCALE GENOMIC DNA]</scope>
    <source>
        <strain evidence="17">MX1 / ATCC 50154</strain>
    </source>
</reference>
<dbReference type="InterPro" id="IPR023318">
    <property type="entry name" value="Ub_act_enz_dom_a_sf"/>
</dbReference>
<evidence type="ECO:0000256" key="7">
    <source>
        <dbReference type="ARBA" id="ARBA00022840"/>
    </source>
</evidence>
<feature type="binding site" evidence="10">
    <location>
        <position position="81"/>
    </location>
    <ligand>
        <name>ATP</name>
        <dbReference type="ChEBI" id="CHEBI:30616"/>
    </ligand>
</feature>
<dbReference type="FunCoup" id="A9V5E2">
    <property type="interactions" value="1833"/>
</dbReference>
<evidence type="ECO:0000256" key="8">
    <source>
        <dbReference type="PIRNR" id="PIRNR039133"/>
    </source>
</evidence>
<dbReference type="GO" id="GO:0005737">
    <property type="term" value="C:cytoplasm"/>
    <property type="evidence" value="ECO:0000318"/>
    <property type="project" value="GO_Central"/>
</dbReference>
<dbReference type="GO" id="GO:0005524">
    <property type="term" value="F:ATP binding"/>
    <property type="evidence" value="ECO:0007669"/>
    <property type="project" value="UniProtKB-UniRule"/>
</dbReference>
<dbReference type="FunFam" id="1.10.10.520:FF:000010">
    <property type="entry name" value="SUMO-activating enzyme subunit"/>
    <property type="match status" value="1"/>
</dbReference>
<dbReference type="InterPro" id="IPR042449">
    <property type="entry name" value="Ub-E1_IAD_1"/>
</dbReference>
<evidence type="ECO:0000313" key="17">
    <source>
        <dbReference type="Proteomes" id="UP000001357"/>
    </source>
</evidence>
<evidence type="ECO:0000313" key="16">
    <source>
        <dbReference type="EMBL" id="EDQ87356.1"/>
    </source>
</evidence>
<feature type="binding site" evidence="10">
    <location>
        <begin position="164"/>
        <end position="169"/>
    </location>
    <ligand>
        <name>ATP</name>
        <dbReference type="ChEBI" id="CHEBI:30616"/>
    </ligand>
</feature>
<dbReference type="OMA" id="TPSEHIH"/>
<dbReference type="InterPro" id="IPR030661">
    <property type="entry name" value="Uba2"/>
</dbReference>
<feature type="binding site" evidence="11">
    <location>
        <position position="484"/>
    </location>
    <ligand>
        <name>Zn(2+)</name>
        <dbReference type="ChEBI" id="CHEBI:29105"/>
    </ligand>
</feature>
<evidence type="ECO:0000259" key="14">
    <source>
        <dbReference type="Pfam" id="PF10585"/>
    </source>
</evidence>
<feature type="binding site" evidence="11">
    <location>
        <position position="481"/>
    </location>
    <ligand>
        <name>Zn(2+)</name>
        <dbReference type="ChEBI" id="CHEBI:29105"/>
    </ligand>
</feature>
<feature type="domain" description="THIF-type NAD/FAD binding fold" evidence="13">
    <location>
        <begin position="13"/>
        <end position="85"/>
    </location>
</feature>
<comment type="subunit">
    <text evidence="8">Heterodimer.</text>
</comment>
<feature type="domain" description="THIF-type NAD/FAD binding fold" evidence="13">
    <location>
        <begin position="121"/>
        <end position="482"/>
    </location>
</feature>
<dbReference type="PANTHER" id="PTHR10953">
    <property type="entry name" value="UBIQUITIN-ACTIVATING ENZYME E1"/>
    <property type="match status" value="1"/>
</dbReference>
<dbReference type="Gene3D" id="3.50.50.80">
    <property type="entry name" value="Ubiquitin-activating enzyme E1, inactive adenylation domain, subdomain 1"/>
    <property type="match status" value="1"/>
</dbReference>
<evidence type="ECO:0000259" key="13">
    <source>
        <dbReference type="Pfam" id="PF00899"/>
    </source>
</evidence>
<evidence type="ECO:0000256" key="2">
    <source>
        <dbReference type="ARBA" id="ARBA00005673"/>
    </source>
</evidence>
<dbReference type="InterPro" id="IPR000594">
    <property type="entry name" value="ThiF_NAD_FAD-bd"/>
</dbReference>
<keyword evidence="7 8" id="KW-0067">ATP-binding</keyword>
<evidence type="ECO:0000256" key="9">
    <source>
        <dbReference type="PIRSR" id="PIRSR039133-1"/>
    </source>
</evidence>
<comment type="pathway">
    <text evidence="1 8">Protein modification; protein sumoylation.</text>
</comment>
<gene>
    <name evidence="16" type="ORF">MONBRDRAFT_33435</name>
</gene>
<feature type="compositionally biased region" description="Acidic residues" evidence="12">
    <location>
        <begin position="251"/>
        <end position="262"/>
    </location>
</feature>
<feature type="binding site" evidence="11">
    <location>
        <position position="205"/>
    </location>
    <ligand>
        <name>Zn(2+)</name>
        <dbReference type="ChEBI" id="CHEBI:29105"/>
    </ligand>
</feature>
<evidence type="ECO:0000256" key="11">
    <source>
        <dbReference type="PIRSR" id="PIRSR039133-3"/>
    </source>
</evidence>
<feature type="compositionally biased region" description="Polar residues" evidence="12">
    <location>
        <begin position="264"/>
        <end position="282"/>
    </location>
</feature>
<feature type="region of interest" description="Disordered" evidence="12">
    <location>
        <begin position="600"/>
        <end position="639"/>
    </location>
</feature>
<dbReference type="Pfam" id="PF14732">
    <property type="entry name" value="UAE_UbL"/>
    <property type="match status" value="1"/>
</dbReference>
<dbReference type="FunFam" id="3.50.50.80:FF:000002">
    <property type="entry name" value="SUMO-activating enzyme subunit 2"/>
    <property type="match status" value="1"/>
</dbReference>
<evidence type="ECO:0000256" key="5">
    <source>
        <dbReference type="ARBA" id="ARBA00022786"/>
    </source>
</evidence>
<dbReference type="RefSeq" id="XP_001747969.1">
    <property type="nucleotide sequence ID" value="XM_001747917.1"/>
</dbReference>
<dbReference type="GO" id="GO:0031510">
    <property type="term" value="C:SUMO activating enzyme complex"/>
    <property type="evidence" value="ECO:0000318"/>
    <property type="project" value="GO_Central"/>
</dbReference>
<evidence type="ECO:0000256" key="1">
    <source>
        <dbReference type="ARBA" id="ARBA00004718"/>
    </source>
</evidence>
<feature type="binding site" evidence="10">
    <location>
        <position position="57"/>
    </location>
    <ligand>
        <name>ATP</name>
        <dbReference type="ChEBI" id="CHEBI:30616"/>
    </ligand>
</feature>
<evidence type="ECO:0000256" key="12">
    <source>
        <dbReference type="SAM" id="MobiDB-lite"/>
    </source>
</evidence>
<keyword evidence="5 8" id="KW-0833">Ubl conjugation pathway</keyword>
<dbReference type="PANTHER" id="PTHR10953:SF5">
    <property type="entry name" value="SUMO-ACTIVATING ENZYME SUBUNIT 2"/>
    <property type="match status" value="1"/>
</dbReference>
<dbReference type="PIRSF" id="PIRSF039133">
    <property type="entry name" value="SUMO_E1B"/>
    <property type="match status" value="1"/>
</dbReference>
<protein>
    <recommendedName>
        <fullName evidence="8">SUMO-activating enzyme subunit</fullName>
    </recommendedName>
</protein>
<dbReference type="GO" id="GO:0046872">
    <property type="term" value="F:metal ion binding"/>
    <property type="evidence" value="ECO:0007669"/>
    <property type="project" value="UniProtKB-KW"/>
</dbReference>
<dbReference type="Pfam" id="PF00899">
    <property type="entry name" value="ThiF"/>
    <property type="match status" value="2"/>
</dbReference>
<comment type="similarity">
    <text evidence="2 8">Belongs to the ubiquitin-activating E1 family.</text>
</comment>